<dbReference type="PATRIC" id="fig|883158.3.peg.72"/>
<dbReference type="InterPro" id="IPR006145">
    <property type="entry name" value="PsdUridine_synth_RsuA/RluA"/>
</dbReference>
<dbReference type="Proteomes" id="UP000016023">
    <property type="component" value="Unassembled WGS sequence"/>
</dbReference>
<reference evidence="3 4" key="1">
    <citation type="submission" date="2011-12" db="EMBL/GenBank/DDBJ databases">
        <title>The Genome Sequence of Prevotella micans F0438.</title>
        <authorList>
            <consortium name="The Broad Institute Genome Sequencing Platform"/>
            <person name="Earl A."/>
            <person name="Ward D."/>
            <person name="Feldgarden M."/>
            <person name="Gevers D."/>
            <person name="Izard J."/>
            <person name="Baranova O.V."/>
            <person name="Blanton J.M."/>
            <person name="Wade W.G."/>
            <person name="Dewhirst F.E."/>
            <person name="Young S.K."/>
            <person name="Zeng Q."/>
            <person name="Gargeya S."/>
            <person name="Fitzgerald M."/>
            <person name="Haas B."/>
            <person name="Abouelleil A."/>
            <person name="Alvarado L."/>
            <person name="Arachchi H.M."/>
            <person name="Berlin A."/>
            <person name="Chapman S.B."/>
            <person name="Gearin G."/>
            <person name="Goldberg J."/>
            <person name="Griggs A."/>
            <person name="Gujja S."/>
            <person name="Hansen M."/>
            <person name="Heiman D."/>
            <person name="Howarth C."/>
            <person name="Larimer J."/>
            <person name="Lui A."/>
            <person name="MacDonald P.J.P."/>
            <person name="McCowen C."/>
            <person name="Montmayeur A."/>
            <person name="Murphy C."/>
            <person name="Neiman D."/>
            <person name="Pearson M."/>
            <person name="Priest M."/>
            <person name="Roberts A."/>
            <person name="Saif S."/>
            <person name="Shea T."/>
            <person name="Sisk P."/>
            <person name="Stolte C."/>
            <person name="Sykes S."/>
            <person name="Wortman J."/>
            <person name="Nusbaum C."/>
            <person name="Birren B."/>
        </authorList>
    </citation>
    <scope>NUCLEOTIDE SEQUENCE [LARGE SCALE GENOMIC DNA]</scope>
    <source>
        <strain evidence="3 4">F0438</strain>
    </source>
</reference>
<dbReference type="GO" id="GO:0003723">
    <property type="term" value="F:RNA binding"/>
    <property type="evidence" value="ECO:0007669"/>
    <property type="project" value="InterPro"/>
</dbReference>
<dbReference type="EMBL" id="AGWK01000001">
    <property type="protein sequence ID" value="EHO75024.1"/>
    <property type="molecule type" value="Genomic_DNA"/>
</dbReference>
<dbReference type="GO" id="GO:0140098">
    <property type="term" value="F:catalytic activity, acting on RNA"/>
    <property type="evidence" value="ECO:0007669"/>
    <property type="project" value="UniProtKB-ARBA"/>
</dbReference>
<accession>H1PZH9</accession>
<organism evidence="3 4">
    <name type="scientific">Prevotella micans F0438</name>
    <dbReference type="NCBI Taxonomy" id="883158"/>
    <lineage>
        <taxon>Bacteria</taxon>
        <taxon>Pseudomonadati</taxon>
        <taxon>Bacteroidota</taxon>
        <taxon>Bacteroidia</taxon>
        <taxon>Bacteroidales</taxon>
        <taxon>Prevotellaceae</taxon>
        <taxon>Prevotella</taxon>
    </lineage>
</organism>
<dbReference type="GO" id="GO:0000455">
    <property type="term" value="P:enzyme-directed rRNA pseudouridine synthesis"/>
    <property type="evidence" value="ECO:0007669"/>
    <property type="project" value="TreeGrafter"/>
</dbReference>
<sequence>MKKFHPLNAPTPGNGRFGNPFSSEPGELCRFAVHELQSHLPQLDEGKMFGVLLVEHDGQLGYLQAYSGQLEGAADDFVPAVVDYLQPDGYFKTHEAEISEMGAEISRIEQCADYRHAVNRLDIERSEADRLVEQKRFEMRSAKAQRDLRRNKITLSEHDRREMIRESQFMKAEVRRAVASRAARVGAAEQLVRQFEGQITELRRERKLKSDRLQQWLFSQFVFLNARGEKKSLIDIFSDYMLRNASSTRLSAGTLTPPSGAGECCEPKLLQYAFEHNMRPIEMTTFWWSDAPMTELRRHGQFYGACSGKCKPILDWMLRGLDVEPNPLEQASSGELAIVYEDAWITVVNKPSGMLSVPGRSNRESVYNLLRKRRPEEEPLVVHRLDMATSGLLVVARSLDVYRALQQQFACRSVEKTYTALLPLELLARPIPREGMIELPIRPDPLDRPRQVVDFAKGRPAVTHYIIKEKIHTSDRSHPLAVEVEFHPITGRTHQLRVHSAHPAGLGVPILGDALYGSPACRLYLHASHLSFVHPLTGVSLEFIANPRDVGIGM</sequence>
<dbReference type="eggNOG" id="COG0564">
    <property type="taxonomic scope" value="Bacteria"/>
</dbReference>
<dbReference type="PROSITE" id="PS01129">
    <property type="entry name" value="PSI_RLU"/>
    <property type="match status" value="1"/>
</dbReference>
<keyword evidence="1" id="KW-0175">Coiled coil</keyword>
<protein>
    <recommendedName>
        <fullName evidence="2">Pseudouridine synthase RsuA/RluA-like domain-containing protein</fullName>
    </recommendedName>
</protein>
<dbReference type="Gene3D" id="3.30.2350.10">
    <property type="entry name" value="Pseudouridine synthase"/>
    <property type="match status" value="1"/>
</dbReference>
<dbReference type="InterPro" id="IPR006224">
    <property type="entry name" value="PsdUridine_synth_RluA-like_CS"/>
</dbReference>
<dbReference type="HOGENOM" id="CLU_037416_0_0_10"/>
<dbReference type="RefSeq" id="WP_006950931.1">
    <property type="nucleotide sequence ID" value="NZ_JH594521.1"/>
</dbReference>
<feature type="coiled-coil region" evidence="1">
    <location>
        <begin position="185"/>
        <end position="212"/>
    </location>
</feature>
<dbReference type="STRING" id="883158.HMPREF9140_00067"/>
<dbReference type="CDD" id="cd02869">
    <property type="entry name" value="PseudoU_synth_RluA_like"/>
    <property type="match status" value="1"/>
</dbReference>
<evidence type="ECO:0000256" key="1">
    <source>
        <dbReference type="SAM" id="Coils"/>
    </source>
</evidence>
<gene>
    <name evidence="3" type="ORF">HMPREF9140_00067</name>
</gene>
<dbReference type="InterPro" id="IPR050188">
    <property type="entry name" value="RluA_PseudoU_synthase"/>
</dbReference>
<dbReference type="PANTHER" id="PTHR21600:SF89">
    <property type="entry name" value="RIBOSOMAL LARGE SUBUNIT PSEUDOURIDINE SYNTHASE A"/>
    <property type="match status" value="1"/>
</dbReference>
<dbReference type="PANTHER" id="PTHR21600">
    <property type="entry name" value="MITOCHONDRIAL RNA PSEUDOURIDINE SYNTHASE"/>
    <property type="match status" value="1"/>
</dbReference>
<dbReference type="InterPro" id="IPR020103">
    <property type="entry name" value="PsdUridine_synth_cat_dom_sf"/>
</dbReference>
<proteinExistence type="predicted"/>
<name>H1PZH9_9BACT</name>
<evidence type="ECO:0000259" key="2">
    <source>
        <dbReference type="Pfam" id="PF00849"/>
    </source>
</evidence>
<dbReference type="AlphaFoldDB" id="H1PZH9"/>
<evidence type="ECO:0000313" key="3">
    <source>
        <dbReference type="EMBL" id="EHO75024.1"/>
    </source>
</evidence>
<dbReference type="GO" id="GO:0009982">
    <property type="term" value="F:pseudouridine synthase activity"/>
    <property type="evidence" value="ECO:0007669"/>
    <property type="project" value="InterPro"/>
</dbReference>
<feature type="domain" description="Pseudouridine synthase RsuA/RluA-like" evidence="2">
    <location>
        <begin position="346"/>
        <end position="502"/>
    </location>
</feature>
<comment type="caution">
    <text evidence="3">The sequence shown here is derived from an EMBL/GenBank/DDBJ whole genome shotgun (WGS) entry which is preliminary data.</text>
</comment>
<evidence type="ECO:0000313" key="4">
    <source>
        <dbReference type="Proteomes" id="UP000016023"/>
    </source>
</evidence>
<dbReference type="SUPFAM" id="SSF55120">
    <property type="entry name" value="Pseudouridine synthase"/>
    <property type="match status" value="1"/>
</dbReference>
<dbReference type="Pfam" id="PF00849">
    <property type="entry name" value="PseudoU_synth_2"/>
    <property type="match status" value="1"/>
</dbReference>
<keyword evidence="4" id="KW-1185">Reference proteome</keyword>